<evidence type="ECO:0000313" key="3">
    <source>
        <dbReference type="Proteomes" id="UP000322873"/>
    </source>
</evidence>
<gene>
    <name evidence="2" type="ORF">EYC84_008224</name>
</gene>
<feature type="compositionally biased region" description="Basic residues" evidence="1">
    <location>
        <begin position="23"/>
        <end position="35"/>
    </location>
</feature>
<organism evidence="2 3">
    <name type="scientific">Monilinia fructicola</name>
    <name type="common">Brown rot fungus</name>
    <name type="synonym">Ciboria fructicola</name>
    <dbReference type="NCBI Taxonomy" id="38448"/>
    <lineage>
        <taxon>Eukaryota</taxon>
        <taxon>Fungi</taxon>
        <taxon>Dikarya</taxon>
        <taxon>Ascomycota</taxon>
        <taxon>Pezizomycotina</taxon>
        <taxon>Leotiomycetes</taxon>
        <taxon>Helotiales</taxon>
        <taxon>Sclerotiniaceae</taxon>
        <taxon>Monilinia</taxon>
    </lineage>
</organism>
<dbReference type="Proteomes" id="UP000322873">
    <property type="component" value="Unassembled WGS sequence"/>
</dbReference>
<protein>
    <submittedName>
        <fullName evidence="2">Uncharacterized protein</fullName>
    </submittedName>
</protein>
<dbReference type="AlphaFoldDB" id="A0A5M9JG79"/>
<accession>A0A5M9JG79</accession>
<name>A0A5M9JG79_MONFR</name>
<comment type="caution">
    <text evidence="2">The sequence shown here is derived from an EMBL/GenBank/DDBJ whole genome shotgun (WGS) entry which is preliminary data.</text>
</comment>
<proteinExistence type="predicted"/>
<evidence type="ECO:0000256" key="1">
    <source>
        <dbReference type="SAM" id="MobiDB-lite"/>
    </source>
</evidence>
<keyword evidence="3" id="KW-1185">Reference proteome</keyword>
<feature type="region of interest" description="Disordered" evidence="1">
    <location>
        <begin position="17"/>
        <end position="39"/>
    </location>
</feature>
<reference evidence="2 3" key="1">
    <citation type="submission" date="2019-06" db="EMBL/GenBank/DDBJ databases">
        <title>Genome Sequence of the Brown Rot Fungal Pathogen Monilinia fructicola.</title>
        <authorList>
            <person name="De Miccolis Angelini R.M."/>
            <person name="Landi L."/>
            <person name="Abate D."/>
            <person name="Pollastro S."/>
            <person name="Romanazzi G."/>
            <person name="Faretra F."/>
        </authorList>
    </citation>
    <scope>NUCLEOTIDE SEQUENCE [LARGE SCALE GENOMIC DNA]</scope>
    <source>
        <strain evidence="2 3">Mfrc123</strain>
    </source>
</reference>
<sequence length="86" mass="9523">MPETPIVESASQLALSKSQKYARCPKKKREKKKEKIVKTPKGTKRKFINNTMPNATLSFPASAATSTIATTRMGNLMIVNTPLQNM</sequence>
<evidence type="ECO:0000313" key="2">
    <source>
        <dbReference type="EMBL" id="KAA8567757.1"/>
    </source>
</evidence>
<dbReference type="EMBL" id="VICG01000010">
    <property type="protein sequence ID" value="KAA8567757.1"/>
    <property type="molecule type" value="Genomic_DNA"/>
</dbReference>